<evidence type="ECO:0000259" key="1">
    <source>
        <dbReference type="Pfam" id="PF09791"/>
    </source>
</evidence>
<organism evidence="2 3">
    <name type="scientific">Parazoarcus communis</name>
    <dbReference type="NCBI Taxonomy" id="41977"/>
    <lineage>
        <taxon>Bacteria</taxon>
        <taxon>Pseudomonadati</taxon>
        <taxon>Pseudomonadota</taxon>
        <taxon>Betaproteobacteria</taxon>
        <taxon>Rhodocyclales</taxon>
        <taxon>Zoogloeaceae</taxon>
        <taxon>Parazoarcus</taxon>
    </lineage>
</organism>
<sequence>MTRPDPFLRPLRHVDDANLVVAEVEALLAQAGLSFRQAPPVPTTCCGRGCNGCVWEGFFFALRYWREQAAELLASAAVRPAVAHVRPETE</sequence>
<evidence type="ECO:0000313" key="2">
    <source>
        <dbReference type="EMBL" id="AWI76199.1"/>
    </source>
</evidence>
<dbReference type="KEGG" id="acom:CEW83_14050"/>
<dbReference type="EMBL" id="CP022187">
    <property type="protein sequence ID" value="AWI76199.1"/>
    <property type="molecule type" value="Genomic_DNA"/>
</dbReference>
<dbReference type="Proteomes" id="UP000244930">
    <property type="component" value="Chromosome"/>
</dbReference>
<keyword evidence="3" id="KW-1185">Reference proteome</keyword>
<feature type="domain" description="Oxidoreductase-like" evidence="1">
    <location>
        <begin position="31"/>
        <end position="71"/>
    </location>
</feature>
<name>A0A2U8GR74_9RHOO</name>
<reference evidence="2 3" key="1">
    <citation type="submission" date="2017-06" db="EMBL/GenBank/DDBJ databases">
        <title>Azoarcus.</title>
        <authorList>
            <person name="Woo J.-H."/>
            <person name="Kim H.-S."/>
        </authorList>
    </citation>
    <scope>NUCLEOTIDE SEQUENCE [LARGE SCALE GENOMIC DNA]</scope>
    <source>
        <strain evidence="2 3">TSPY31</strain>
    </source>
</reference>
<dbReference type="InterPro" id="IPR019180">
    <property type="entry name" value="Oxidoreductase-like_N"/>
</dbReference>
<dbReference type="RefSeq" id="WP_108949902.1">
    <property type="nucleotide sequence ID" value="NZ_CP022187.1"/>
</dbReference>
<dbReference type="Pfam" id="PF09791">
    <property type="entry name" value="Oxidored-like"/>
    <property type="match status" value="1"/>
</dbReference>
<evidence type="ECO:0000313" key="3">
    <source>
        <dbReference type="Proteomes" id="UP000244930"/>
    </source>
</evidence>
<proteinExistence type="predicted"/>
<dbReference type="AlphaFoldDB" id="A0A2U8GR74"/>
<protein>
    <submittedName>
        <fullName evidence="2">Oxidoreductase</fullName>
    </submittedName>
</protein>
<accession>A0A2U8GR74</accession>
<gene>
    <name evidence="2" type="ORF">CEW83_14050</name>
</gene>